<protein>
    <recommendedName>
        <fullName evidence="6">G-protein coupled receptors family 2 profile 2 domain-containing protein</fullName>
    </recommendedName>
</protein>
<dbReference type="KEGG" id="aqu:109586712"/>
<dbReference type="EnsemblMetazoa" id="Aqu2.1.16875_001">
    <property type="protein sequence ID" value="Aqu2.1.16875_001"/>
    <property type="gene ID" value="Aqu2.1.16875"/>
</dbReference>
<dbReference type="Gene3D" id="1.20.1070.10">
    <property type="entry name" value="Rhodopsin 7-helix transmembrane proteins"/>
    <property type="match status" value="1"/>
</dbReference>
<keyword evidence="8" id="KW-1185">Reference proteome</keyword>
<reference evidence="8" key="1">
    <citation type="journal article" date="2010" name="Nature">
        <title>The Amphimedon queenslandica genome and the evolution of animal complexity.</title>
        <authorList>
            <person name="Srivastava M."/>
            <person name="Simakov O."/>
            <person name="Chapman J."/>
            <person name="Fahey B."/>
            <person name="Gauthier M.E."/>
            <person name="Mitros T."/>
            <person name="Richards G.S."/>
            <person name="Conaco C."/>
            <person name="Dacre M."/>
            <person name="Hellsten U."/>
            <person name="Larroux C."/>
            <person name="Putnam N.H."/>
            <person name="Stanke M."/>
            <person name="Adamska M."/>
            <person name="Darling A."/>
            <person name="Degnan S.M."/>
            <person name="Oakley T.H."/>
            <person name="Plachetzki D.C."/>
            <person name="Zhai Y."/>
            <person name="Adamski M."/>
            <person name="Calcino A."/>
            <person name="Cummins S.F."/>
            <person name="Goodstein D.M."/>
            <person name="Harris C."/>
            <person name="Jackson D.J."/>
            <person name="Leys S.P."/>
            <person name="Shu S."/>
            <person name="Woodcroft B.J."/>
            <person name="Vervoort M."/>
            <person name="Kosik K.S."/>
            <person name="Manning G."/>
            <person name="Degnan B.M."/>
            <person name="Rokhsar D.S."/>
        </authorList>
    </citation>
    <scope>NUCLEOTIDE SEQUENCE [LARGE SCALE GENOMIC DNA]</scope>
</reference>
<gene>
    <name evidence="7" type="primary">109586712</name>
</gene>
<dbReference type="InterPro" id="IPR017981">
    <property type="entry name" value="GPCR_2-like_7TM"/>
</dbReference>
<dbReference type="OrthoDB" id="1100386at2759"/>
<keyword evidence="2 5" id="KW-0812">Transmembrane</keyword>
<evidence type="ECO:0000313" key="7">
    <source>
        <dbReference type="EnsemblMetazoa" id="Aqu2.1.16875_001"/>
    </source>
</evidence>
<feature type="transmembrane region" description="Helical" evidence="5">
    <location>
        <begin position="152"/>
        <end position="175"/>
    </location>
</feature>
<proteinExistence type="predicted"/>
<dbReference type="EnsemblMetazoa" id="XM_020002922.1">
    <property type="protein sequence ID" value="XP_019858481.1"/>
    <property type="gene ID" value="LOC109586712"/>
</dbReference>
<keyword evidence="3 5" id="KW-1133">Transmembrane helix</keyword>
<sequence length="256" mass="29302">MWMLMEGVVLYVSLVKVFVKHPKHYIIGFTVLSYGVPALYMLFIVPIGFLVNTSDHSHYLYYDDNGDLVACWLNYESGFIWSFIGPVILIILANVGFLVMAIVIMKRHQKKQIHKKQSFQTKYWIKAFLSLTIVMGIGYIVNILFFTRQLIFIAYISTIFTAGQGIIIFILYVPLSSNVREAYVRWWKKKQANSTILSRMRFHSSSDTMNGIKKKKSVVENIYGQYTLGTYGGEDLDVKIESKDSSPSPSSTLSKV</sequence>
<feature type="transmembrane region" description="Helical" evidence="5">
    <location>
        <begin position="79"/>
        <end position="103"/>
    </location>
</feature>
<dbReference type="SUPFAM" id="SSF81321">
    <property type="entry name" value="Family A G protein-coupled receptor-like"/>
    <property type="match status" value="1"/>
</dbReference>
<evidence type="ECO:0000256" key="3">
    <source>
        <dbReference type="ARBA" id="ARBA00022989"/>
    </source>
</evidence>
<dbReference type="InParanoid" id="A0A1X7TPQ7"/>
<feature type="transmembrane region" description="Helical" evidence="5">
    <location>
        <begin position="123"/>
        <end position="146"/>
    </location>
</feature>
<dbReference type="PANTHER" id="PTHR12011:SF471">
    <property type="entry name" value="G-PROTEIN COUPLED RECEPTORS FAMILY 2 PROFILE 2 DOMAIN-CONTAINING PROTEIN"/>
    <property type="match status" value="1"/>
</dbReference>
<name>A0A1X7TPQ7_AMPQE</name>
<dbReference type="PRINTS" id="PR00249">
    <property type="entry name" value="GPCRSECRETIN"/>
</dbReference>
<evidence type="ECO:0000256" key="1">
    <source>
        <dbReference type="ARBA" id="ARBA00004141"/>
    </source>
</evidence>
<comment type="subcellular location">
    <subcellularLocation>
        <location evidence="1">Membrane</location>
        <topology evidence="1">Multi-pass membrane protein</topology>
    </subcellularLocation>
</comment>
<dbReference type="Pfam" id="PF00002">
    <property type="entry name" value="7tm_2"/>
    <property type="match status" value="1"/>
</dbReference>
<dbReference type="InterPro" id="IPR000832">
    <property type="entry name" value="GPCR_2_secretin-like"/>
</dbReference>
<dbReference type="PROSITE" id="PS50261">
    <property type="entry name" value="G_PROTEIN_RECEP_F2_4"/>
    <property type="match status" value="1"/>
</dbReference>
<dbReference type="GO" id="GO:0004930">
    <property type="term" value="F:G protein-coupled receptor activity"/>
    <property type="evidence" value="ECO:0007669"/>
    <property type="project" value="InterPro"/>
</dbReference>
<evidence type="ECO:0000256" key="5">
    <source>
        <dbReference type="SAM" id="Phobius"/>
    </source>
</evidence>
<accession>A0A1X7TPQ7</accession>
<organism evidence="7">
    <name type="scientific">Amphimedon queenslandica</name>
    <name type="common">Sponge</name>
    <dbReference type="NCBI Taxonomy" id="400682"/>
    <lineage>
        <taxon>Eukaryota</taxon>
        <taxon>Metazoa</taxon>
        <taxon>Porifera</taxon>
        <taxon>Demospongiae</taxon>
        <taxon>Heteroscleromorpha</taxon>
        <taxon>Haplosclerida</taxon>
        <taxon>Niphatidae</taxon>
        <taxon>Amphimedon</taxon>
    </lineage>
</organism>
<evidence type="ECO:0000313" key="8">
    <source>
        <dbReference type="Proteomes" id="UP000007879"/>
    </source>
</evidence>
<reference evidence="7" key="2">
    <citation type="submission" date="2017-05" db="UniProtKB">
        <authorList>
            <consortium name="EnsemblMetazoa"/>
        </authorList>
    </citation>
    <scope>IDENTIFICATION</scope>
</reference>
<keyword evidence="4 5" id="KW-0472">Membrane</keyword>
<evidence type="ECO:0000256" key="4">
    <source>
        <dbReference type="ARBA" id="ARBA00023136"/>
    </source>
</evidence>
<dbReference type="AlphaFoldDB" id="A0A1X7TPQ7"/>
<feature type="transmembrane region" description="Helical" evidence="5">
    <location>
        <begin position="25"/>
        <end position="51"/>
    </location>
</feature>
<dbReference type="PANTHER" id="PTHR12011">
    <property type="entry name" value="ADHESION G-PROTEIN COUPLED RECEPTOR"/>
    <property type="match status" value="1"/>
</dbReference>
<dbReference type="GO" id="GO:0007189">
    <property type="term" value="P:adenylate cyclase-activating G protein-coupled receptor signaling pathway"/>
    <property type="evidence" value="ECO:0007669"/>
    <property type="project" value="TreeGrafter"/>
</dbReference>
<dbReference type="STRING" id="400682.A0A1X7TPQ7"/>
<dbReference type="Proteomes" id="UP000007879">
    <property type="component" value="Unassembled WGS sequence"/>
</dbReference>
<feature type="domain" description="G-protein coupled receptors family 2 profile 2" evidence="6">
    <location>
        <begin position="1"/>
        <end position="176"/>
    </location>
</feature>
<evidence type="ECO:0000256" key="2">
    <source>
        <dbReference type="ARBA" id="ARBA00022692"/>
    </source>
</evidence>
<dbReference type="GO" id="GO:0007166">
    <property type="term" value="P:cell surface receptor signaling pathway"/>
    <property type="evidence" value="ECO:0007669"/>
    <property type="project" value="InterPro"/>
</dbReference>
<evidence type="ECO:0000259" key="6">
    <source>
        <dbReference type="PROSITE" id="PS50261"/>
    </source>
</evidence>
<dbReference type="GO" id="GO:0005886">
    <property type="term" value="C:plasma membrane"/>
    <property type="evidence" value="ECO:0007669"/>
    <property type="project" value="TreeGrafter"/>
</dbReference>